<gene>
    <name evidence="1" type="ORF">A3D78_05965</name>
</gene>
<dbReference type="SUPFAM" id="SSF52266">
    <property type="entry name" value="SGNH hydrolase"/>
    <property type="match status" value="1"/>
</dbReference>
<dbReference type="Proteomes" id="UP000176253">
    <property type="component" value="Unassembled WGS sequence"/>
</dbReference>
<organism evidence="1 2">
    <name type="scientific">Candidatus Gottesmanbacteria bacterium RIFCSPHIGHO2_02_FULL_39_14</name>
    <dbReference type="NCBI Taxonomy" id="1798383"/>
    <lineage>
        <taxon>Bacteria</taxon>
        <taxon>Candidatus Gottesmaniibacteriota</taxon>
    </lineage>
</organism>
<sequence length="348" mass="39617">MILAVMLPLFILEYSLSLKNGRHIEPAVNIFDDGPMYRLDPDLIYTFKPKAKGSLNLADITDSKSINSFGLRNREISAESRSYRIIAAGDSFTEGIGVTREESYPGQLEIYLKKETGLDLEVVNAGVSGYSPDQTYRYIMTKLLKLKPDIILWNLTFPLDIYDASMWYPSLYDLREDQLIAKNGIANWLYLQNFLSLYTPSSLKKLQLYRLFYLNLPDIDVLNRRPPGSREKLINWSLEKIKIQVATLNKLASQKNFKLFLVLLPTKDLYQLPGQFNLLTPAEIKALKNQIIKSITGVEILDIEEMLNRSGNQRPEVWFYANDIHPNAVGNAAIASAAAELLRPYLSL</sequence>
<name>A0A1F5ZU19_9BACT</name>
<dbReference type="STRING" id="1798383.A3D78_05965"/>
<proteinExistence type="predicted"/>
<dbReference type="EMBL" id="MFJM01000068">
    <property type="protein sequence ID" value="OGG15873.1"/>
    <property type="molecule type" value="Genomic_DNA"/>
</dbReference>
<protein>
    <recommendedName>
        <fullName evidence="3">SGNH hydrolase-type esterase domain-containing protein</fullName>
    </recommendedName>
</protein>
<dbReference type="AlphaFoldDB" id="A0A1F5ZU19"/>
<dbReference type="InterPro" id="IPR036514">
    <property type="entry name" value="SGNH_hydro_sf"/>
</dbReference>
<accession>A0A1F5ZU19</accession>
<comment type="caution">
    <text evidence="1">The sequence shown here is derived from an EMBL/GenBank/DDBJ whole genome shotgun (WGS) entry which is preliminary data.</text>
</comment>
<reference evidence="1 2" key="1">
    <citation type="journal article" date="2016" name="Nat. Commun.">
        <title>Thousands of microbial genomes shed light on interconnected biogeochemical processes in an aquifer system.</title>
        <authorList>
            <person name="Anantharaman K."/>
            <person name="Brown C.T."/>
            <person name="Hug L.A."/>
            <person name="Sharon I."/>
            <person name="Castelle C.J."/>
            <person name="Probst A.J."/>
            <person name="Thomas B.C."/>
            <person name="Singh A."/>
            <person name="Wilkins M.J."/>
            <person name="Karaoz U."/>
            <person name="Brodie E.L."/>
            <person name="Williams K.H."/>
            <person name="Hubbard S.S."/>
            <person name="Banfield J.F."/>
        </authorList>
    </citation>
    <scope>NUCLEOTIDE SEQUENCE [LARGE SCALE GENOMIC DNA]</scope>
</reference>
<evidence type="ECO:0000313" key="1">
    <source>
        <dbReference type="EMBL" id="OGG15873.1"/>
    </source>
</evidence>
<evidence type="ECO:0008006" key="3">
    <source>
        <dbReference type="Google" id="ProtNLM"/>
    </source>
</evidence>
<dbReference type="Gene3D" id="3.40.50.1110">
    <property type="entry name" value="SGNH hydrolase"/>
    <property type="match status" value="1"/>
</dbReference>
<evidence type="ECO:0000313" key="2">
    <source>
        <dbReference type="Proteomes" id="UP000176253"/>
    </source>
</evidence>